<dbReference type="Proteomes" id="UP000886847">
    <property type="component" value="Unassembled WGS sequence"/>
</dbReference>
<dbReference type="Pfam" id="PF01545">
    <property type="entry name" value="Cation_efflux"/>
    <property type="match status" value="1"/>
</dbReference>
<dbReference type="InterPro" id="IPR050291">
    <property type="entry name" value="CDF_Transporter"/>
</dbReference>
<dbReference type="InterPro" id="IPR002524">
    <property type="entry name" value="Cation_efflux"/>
</dbReference>
<evidence type="ECO:0000256" key="5">
    <source>
        <dbReference type="ARBA" id="ARBA00022989"/>
    </source>
</evidence>
<feature type="transmembrane region" description="Helical" evidence="7">
    <location>
        <begin position="95"/>
        <end position="115"/>
    </location>
</feature>
<evidence type="ECO:0000256" key="7">
    <source>
        <dbReference type="SAM" id="Phobius"/>
    </source>
</evidence>
<feature type="transmembrane region" description="Helical" evidence="7">
    <location>
        <begin position="194"/>
        <end position="212"/>
    </location>
</feature>
<evidence type="ECO:0000259" key="9">
    <source>
        <dbReference type="Pfam" id="PF16916"/>
    </source>
</evidence>
<dbReference type="EMBL" id="DXEW01000010">
    <property type="protein sequence ID" value="HIX50107.1"/>
    <property type="molecule type" value="Genomic_DNA"/>
</dbReference>
<dbReference type="FunFam" id="1.20.1510.10:FF:000006">
    <property type="entry name" value="Divalent cation efflux transporter"/>
    <property type="match status" value="1"/>
</dbReference>
<dbReference type="NCBIfam" id="TIGR01297">
    <property type="entry name" value="CDF"/>
    <property type="match status" value="1"/>
</dbReference>
<reference evidence="10" key="2">
    <citation type="submission" date="2021-04" db="EMBL/GenBank/DDBJ databases">
        <authorList>
            <person name="Gilroy R."/>
        </authorList>
    </citation>
    <scope>NUCLEOTIDE SEQUENCE</scope>
    <source>
        <strain evidence="10">2189</strain>
    </source>
</reference>
<dbReference type="Pfam" id="PF16916">
    <property type="entry name" value="ZT_dimer"/>
    <property type="match status" value="1"/>
</dbReference>
<evidence type="ECO:0000256" key="1">
    <source>
        <dbReference type="ARBA" id="ARBA00004141"/>
    </source>
</evidence>
<dbReference type="AlphaFoldDB" id="A0A9D2ATV8"/>
<organism evidence="10 11">
    <name type="scientific">Candidatus Borkfalkia faecavium</name>
    <dbReference type="NCBI Taxonomy" id="2838508"/>
    <lineage>
        <taxon>Bacteria</taxon>
        <taxon>Bacillati</taxon>
        <taxon>Bacillota</taxon>
        <taxon>Clostridia</taxon>
        <taxon>Christensenellales</taxon>
        <taxon>Christensenellaceae</taxon>
        <taxon>Candidatus Borkfalkia</taxon>
    </lineage>
</organism>
<evidence type="ECO:0000313" key="11">
    <source>
        <dbReference type="Proteomes" id="UP000886847"/>
    </source>
</evidence>
<evidence type="ECO:0000313" key="10">
    <source>
        <dbReference type="EMBL" id="HIX50107.1"/>
    </source>
</evidence>
<dbReference type="SUPFAM" id="SSF160240">
    <property type="entry name" value="Cation efflux protein cytoplasmic domain-like"/>
    <property type="match status" value="1"/>
</dbReference>
<comment type="caution">
    <text evidence="10">The sequence shown here is derived from an EMBL/GenBank/DDBJ whole genome shotgun (WGS) entry which is preliminary data.</text>
</comment>
<keyword evidence="6 7" id="KW-0472">Membrane</keyword>
<dbReference type="Gene3D" id="1.20.1510.10">
    <property type="entry name" value="Cation efflux protein transmembrane domain"/>
    <property type="match status" value="1"/>
</dbReference>
<protein>
    <submittedName>
        <fullName evidence="10">Cation diffusion facilitator family transporter</fullName>
    </submittedName>
</protein>
<sequence>MLANLFLKENETAASPAARGRIGKFSGGLGIALNTLLAAGKIAAGILAGAVSVVADGLNNLTDCGSNVVSIIGFKMSEKPADKEHPFGHQRAESLSALIIAVIVLVVAAELAIQSAETILSPAETQVSLLTAIVLAASVAVKLFMFFFNRALAKEIGSEALKATAADCISDAAATSAVLLSLLISKWAQIELDGWMGIAVAVFIAFSGIGILKETVSNLLGKAADAETIAAIKQKICAAEGVHGVHDLVIHDYGRSKLFATVHVEVDANMPIMAAHDLADALEKQIGKEMDIALTVHIDPLVFDDPKVNKFRAEAARVVAAVDPHFAMHDFRVVGGKTHSNLVFDVAVPFDCKLSDAEIERRIRDGISLSDENLDAVVTVERQ</sequence>
<proteinExistence type="inferred from homology"/>
<keyword evidence="4 7" id="KW-0812">Transmembrane</keyword>
<dbReference type="Gene3D" id="3.30.70.1350">
    <property type="entry name" value="Cation efflux protein, cytoplasmic domain"/>
    <property type="match status" value="1"/>
</dbReference>
<feature type="transmembrane region" description="Helical" evidence="7">
    <location>
        <begin position="127"/>
        <end position="148"/>
    </location>
</feature>
<keyword evidence="3" id="KW-0813">Transport</keyword>
<feature type="domain" description="Cation efflux protein cytoplasmic" evidence="9">
    <location>
        <begin position="225"/>
        <end position="300"/>
    </location>
</feature>
<accession>A0A9D2ATV8</accession>
<dbReference type="PANTHER" id="PTHR43840">
    <property type="entry name" value="MITOCHONDRIAL METAL TRANSPORTER 1-RELATED"/>
    <property type="match status" value="1"/>
</dbReference>
<reference evidence="10" key="1">
    <citation type="journal article" date="2021" name="PeerJ">
        <title>Extensive microbial diversity within the chicken gut microbiome revealed by metagenomics and culture.</title>
        <authorList>
            <person name="Gilroy R."/>
            <person name="Ravi A."/>
            <person name="Getino M."/>
            <person name="Pursley I."/>
            <person name="Horton D.L."/>
            <person name="Alikhan N.F."/>
            <person name="Baker D."/>
            <person name="Gharbi K."/>
            <person name="Hall N."/>
            <person name="Watson M."/>
            <person name="Adriaenssens E.M."/>
            <person name="Foster-Nyarko E."/>
            <person name="Jarju S."/>
            <person name="Secka A."/>
            <person name="Antonio M."/>
            <person name="Oren A."/>
            <person name="Chaudhuri R.R."/>
            <person name="La Ragione R."/>
            <person name="Hildebrand F."/>
            <person name="Pallen M.J."/>
        </authorList>
    </citation>
    <scope>NUCLEOTIDE SEQUENCE</scope>
    <source>
        <strain evidence="10">2189</strain>
    </source>
</reference>
<comment type="similarity">
    <text evidence="2">Belongs to the cation diffusion facilitator (CDF) transporter (TC 2.A.4) family.</text>
</comment>
<evidence type="ECO:0000256" key="6">
    <source>
        <dbReference type="ARBA" id="ARBA00023136"/>
    </source>
</evidence>
<evidence type="ECO:0000256" key="4">
    <source>
        <dbReference type="ARBA" id="ARBA00022692"/>
    </source>
</evidence>
<dbReference type="InterPro" id="IPR058533">
    <property type="entry name" value="Cation_efflux_TM"/>
</dbReference>
<evidence type="ECO:0000256" key="3">
    <source>
        <dbReference type="ARBA" id="ARBA00022448"/>
    </source>
</evidence>
<name>A0A9D2ATV8_9FIRM</name>
<dbReference type="InterPro" id="IPR036837">
    <property type="entry name" value="Cation_efflux_CTD_sf"/>
</dbReference>
<comment type="subcellular location">
    <subcellularLocation>
        <location evidence="1">Membrane</location>
        <topology evidence="1">Multi-pass membrane protein</topology>
    </subcellularLocation>
</comment>
<dbReference type="SUPFAM" id="SSF161111">
    <property type="entry name" value="Cation efflux protein transmembrane domain-like"/>
    <property type="match status" value="1"/>
</dbReference>
<keyword evidence="5 7" id="KW-1133">Transmembrane helix</keyword>
<dbReference type="InterPro" id="IPR027469">
    <property type="entry name" value="Cation_efflux_TMD_sf"/>
</dbReference>
<dbReference type="GO" id="GO:0008324">
    <property type="term" value="F:monoatomic cation transmembrane transporter activity"/>
    <property type="evidence" value="ECO:0007669"/>
    <property type="project" value="InterPro"/>
</dbReference>
<dbReference type="PANTHER" id="PTHR43840:SF50">
    <property type="entry name" value="MANGANESE EFFLUX SYSTEM PROTEIN MNES"/>
    <property type="match status" value="1"/>
</dbReference>
<evidence type="ECO:0000259" key="8">
    <source>
        <dbReference type="Pfam" id="PF01545"/>
    </source>
</evidence>
<evidence type="ECO:0000256" key="2">
    <source>
        <dbReference type="ARBA" id="ARBA00008114"/>
    </source>
</evidence>
<gene>
    <name evidence="10" type="ORF">H9851_02385</name>
</gene>
<feature type="domain" description="Cation efflux protein transmembrane" evidence="8">
    <location>
        <begin position="30"/>
        <end position="220"/>
    </location>
</feature>
<dbReference type="InterPro" id="IPR027470">
    <property type="entry name" value="Cation_efflux_CTD"/>
</dbReference>
<dbReference type="GO" id="GO:0016020">
    <property type="term" value="C:membrane"/>
    <property type="evidence" value="ECO:0007669"/>
    <property type="project" value="UniProtKB-SubCell"/>
</dbReference>